<dbReference type="InterPro" id="IPR051569">
    <property type="entry name" value="SHANK"/>
</dbReference>
<dbReference type="PROSITE" id="PS50106">
    <property type="entry name" value="PDZ"/>
    <property type="match status" value="1"/>
</dbReference>
<dbReference type="GO" id="GO:0045211">
    <property type="term" value="C:postsynaptic membrane"/>
    <property type="evidence" value="ECO:0007669"/>
    <property type="project" value="TreeGrafter"/>
</dbReference>
<protein>
    <recommendedName>
        <fullName evidence="1">PDZ domain-containing protein</fullName>
    </recommendedName>
</protein>
<evidence type="ECO:0000259" key="1">
    <source>
        <dbReference type="PROSITE" id="PS50106"/>
    </source>
</evidence>
<reference evidence="2" key="1">
    <citation type="submission" date="2021-02" db="EMBL/GenBank/DDBJ databases">
        <authorList>
            <person name="Nowell W R."/>
        </authorList>
    </citation>
    <scope>NUCLEOTIDE SEQUENCE</scope>
</reference>
<feature type="non-terminal residue" evidence="2">
    <location>
        <position position="1"/>
    </location>
</feature>
<evidence type="ECO:0000313" key="3">
    <source>
        <dbReference type="Proteomes" id="UP000663844"/>
    </source>
</evidence>
<gene>
    <name evidence="2" type="ORF">OXD698_LOCUS54101</name>
</gene>
<name>A0A820S124_9BILA</name>
<dbReference type="AlphaFoldDB" id="A0A820S124"/>
<dbReference type="InterPro" id="IPR001478">
    <property type="entry name" value="PDZ"/>
</dbReference>
<sequence length="86" mass="9417">MINDDTIVISRDALSALMINNDAYSPRTIVLQRGKKGFGFVLRGSRVAGKLFQPSPSFPALQFLDSIEKGSNADKAGLKQNDYVLE</sequence>
<dbReference type="GO" id="GO:0035255">
    <property type="term" value="F:ionotropic glutamate receptor binding"/>
    <property type="evidence" value="ECO:0007669"/>
    <property type="project" value="TreeGrafter"/>
</dbReference>
<dbReference type="Gene3D" id="2.30.42.10">
    <property type="match status" value="1"/>
</dbReference>
<dbReference type="PANTHER" id="PTHR24135:SF28">
    <property type="entry name" value="LD13733P"/>
    <property type="match status" value="1"/>
</dbReference>
<comment type="caution">
    <text evidence="2">The sequence shown here is derived from an EMBL/GenBank/DDBJ whole genome shotgun (WGS) entry which is preliminary data.</text>
</comment>
<feature type="domain" description="PDZ" evidence="1">
    <location>
        <begin position="28"/>
        <end position="86"/>
    </location>
</feature>
<evidence type="ECO:0000313" key="2">
    <source>
        <dbReference type="EMBL" id="CAF4445977.1"/>
    </source>
</evidence>
<dbReference type="GO" id="GO:0030160">
    <property type="term" value="F:synaptic receptor adaptor activity"/>
    <property type="evidence" value="ECO:0007669"/>
    <property type="project" value="TreeGrafter"/>
</dbReference>
<organism evidence="2 3">
    <name type="scientific">Adineta steineri</name>
    <dbReference type="NCBI Taxonomy" id="433720"/>
    <lineage>
        <taxon>Eukaryota</taxon>
        <taxon>Metazoa</taxon>
        <taxon>Spiralia</taxon>
        <taxon>Gnathifera</taxon>
        <taxon>Rotifera</taxon>
        <taxon>Eurotatoria</taxon>
        <taxon>Bdelloidea</taxon>
        <taxon>Adinetida</taxon>
        <taxon>Adinetidae</taxon>
        <taxon>Adineta</taxon>
    </lineage>
</organism>
<accession>A0A820S124</accession>
<dbReference type="PANTHER" id="PTHR24135">
    <property type="entry name" value="SH3 AND MULTIPLE ANKYRIN REPEAT DOMAINS PROTEIN"/>
    <property type="match status" value="1"/>
</dbReference>
<dbReference type="InterPro" id="IPR036034">
    <property type="entry name" value="PDZ_sf"/>
</dbReference>
<dbReference type="SUPFAM" id="SSF50156">
    <property type="entry name" value="PDZ domain-like"/>
    <property type="match status" value="1"/>
</dbReference>
<dbReference type="GO" id="GO:0014069">
    <property type="term" value="C:postsynaptic density"/>
    <property type="evidence" value="ECO:0007669"/>
    <property type="project" value="TreeGrafter"/>
</dbReference>
<dbReference type="EMBL" id="CAJOAZ010032242">
    <property type="protein sequence ID" value="CAF4445977.1"/>
    <property type="molecule type" value="Genomic_DNA"/>
</dbReference>
<dbReference type="Proteomes" id="UP000663844">
    <property type="component" value="Unassembled WGS sequence"/>
</dbReference>
<dbReference type="GO" id="GO:0043197">
    <property type="term" value="C:dendritic spine"/>
    <property type="evidence" value="ECO:0007669"/>
    <property type="project" value="TreeGrafter"/>
</dbReference>
<proteinExistence type="predicted"/>